<evidence type="ECO:0000313" key="1">
    <source>
        <dbReference type="EMBL" id="KAH7146348.1"/>
    </source>
</evidence>
<reference evidence="1" key="1">
    <citation type="journal article" date="2021" name="Nat. Commun.">
        <title>Genetic determinants of endophytism in the Arabidopsis root mycobiome.</title>
        <authorList>
            <person name="Mesny F."/>
            <person name="Miyauchi S."/>
            <person name="Thiergart T."/>
            <person name="Pickel B."/>
            <person name="Atanasova L."/>
            <person name="Karlsson M."/>
            <person name="Huettel B."/>
            <person name="Barry K.W."/>
            <person name="Haridas S."/>
            <person name="Chen C."/>
            <person name="Bauer D."/>
            <person name="Andreopoulos W."/>
            <person name="Pangilinan J."/>
            <person name="LaButti K."/>
            <person name="Riley R."/>
            <person name="Lipzen A."/>
            <person name="Clum A."/>
            <person name="Drula E."/>
            <person name="Henrissat B."/>
            <person name="Kohler A."/>
            <person name="Grigoriev I.V."/>
            <person name="Martin F.M."/>
            <person name="Hacquard S."/>
        </authorList>
    </citation>
    <scope>NUCLEOTIDE SEQUENCE</scope>
    <source>
        <strain evidence="1">MPI-CAGE-AT-0147</strain>
    </source>
</reference>
<dbReference type="EMBL" id="JAGMUV010000008">
    <property type="protein sequence ID" value="KAH7146348.1"/>
    <property type="molecule type" value="Genomic_DNA"/>
</dbReference>
<dbReference type="Proteomes" id="UP000738349">
    <property type="component" value="Unassembled WGS sequence"/>
</dbReference>
<accession>A0A9P9ESU4</accession>
<evidence type="ECO:0000313" key="2">
    <source>
        <dbReference type="Proteomes" id="UP000738349"/>
    </source>
</evidence>
<keyword evidence="2" id="KW-1185">Reference proteome</keyword>
<sequence>MTDQLTQIKCGGIVANLEGRNNAFLPDTVPSNTLLELNTRVRRLETTFGITLPPPSLESTWDSLALRICRLKQKTDASNYNKRTIDSDFASMVPDTLEITVETLQLMCSDVNKNNPAPPLPWPKCDDDEMLDVIRQRLCYTAGRNRVVVDSIPISRLEIYAQLIALTLKLEEENPRGMYGPVRPIPAKKACCGCCLCYCHVPVPPIRPNVINVGKRPKKKLSWFKKLAFWRRSTDDTSSVSSKTSSTIVDSVY</sequence>
<gene>
    <name evidence="1" type="ORF">EDB81DRAFT_883772</name>
</gene>
<comment type="caution">
    <text evidence="1">The sequence shown here is derived from an EMBL/GenBank/DDBJ whole genome shotgun (WGS) entry which is preliminary data.</text>
</comment>
<proteinExistence type="predicted"/>
<name>A0A9P9ESU4_9HYPO</name>
<dbReference type="OrthoDB" id="5148843at2759"/>
<dbReference type="AlphaFoldDB" id="A0A9P9ESU4"/>
<organism evidence="1 2">
    <name type="scientific">Dactylonectria macrodidyma</name>
    <dbReference type="NCBI Taxonomy" id="307937"/>
    <lineage>
        <taxon>Eukaryota</taxon>
        <taxon>Fungi</taxon>
        <taxon>Dikarya</taxon>
        <taxon>Ascomycota</taxon>
        <taxon>Pezizomycotina</taxon>
        <taxon>Sordariomycetes</taxon>
        <taxon>Hypocreomycetidae</taxon>
        <taxon>Hypocreales</taxon>
        <taxon>Nectriaceae</taxon>
        <taxon>Dactylonectria</taxon>
    </lineage>
</organism>
<protein>
    <submittedName>
        <fullName evidence="1">Uncharacterized protein</fullName>
    </submittedName>
</protein>